<dbReference type="Pfam" id="PF00386">
    <property type="entry name" value="C1q"/>
    <property type="match status" value="1"/>
</dbReference>
<evidence type="ECO:0000256" key="3">
    <source>
        <dbReference type="SAM" id="MobiDB-lite"/>
    </source>
</evidence>
<dbReference type="InterPro" id="IPR050392">
    <property type="entry name" value="Collagen/C1q_domain"/>
</dbReference>
<dbReference type="Gene3D" id="2.60.120.40">
    <property type="match status" value="1"/>
</dbReference>
<dbReference type="AlphaFoldDB" id="A0A8S3QCI4"/>
<reference evidence="5" key="1">
    <citation type="submission" date="2021-03" db="EMBL/GenBank/DDBJ databases">
        <authorList>
            <person name="Bekaert M."/>
        </authorList>
    </citation>
    <scope>NUCLEOTIDE SEQUENCE</scope>
</reference>
<comment type="caution">
    <text evidence="5">The sequence shown here is derived from an EMBL/GenBank/DDBJ whole genome shotgun (WGS) entry which is preliminary data.</text>
</comment>
<dbReference type="SUPFAM" id="SSF49842">
    <property type="entry name" value="TNF-like"/>
    <property type="match status" value="1"/>
</dbReference>
<evidence type="ECO:0000256" key="1">
    <source>
        <dbReference type="ARBA" id="ARBA00004613"/>
    </source>
</evidence>
<feature type="region of interest" description="Disordered" evidence="3">
    <location>
        <begin position="122"/>
        <end position="181"/>
    </location>
</feature>
<sequence length="206" mass="22402">MIINIFLAEPSTRSCKKIVIAFTASLSATKSIGSGAVVPFDKVWTNEGKGFDPNTGIFTAPRKGFYQISATTMSPNGKYFHSYLMKNNEKTVGMYPGQGHHTGAANIVLKLKKEDRVYIKHRNNTQKIYKGPNSDEGLNGDEGPNSDEGTNGDEGPNSDEGPNNDEGPNSDEGSNDDEGPNISIVSISSLLKAISKRIKNWIHIRL</sequence>
<accession>A0A8S3QCI4</accession>
<dbReference type="OrthoDB" id="6114751at2759"/>
<dbReference type="InterPro" id="IPR008983">
    <property type="entry name" value="Tumour_necrosis_fac-like_dom"/>
</dbReference>
<dbReference type="Proteomes" id="UP000683360">
    <property type="component" value="Unassembled WGS sequence"/>
</dbReference>
<keyword evidence="2" id="KW-0964">Secreted</keyword>
<dbReference type="InterPro" id="IPR001073">
    <property type="entry name" value="C1q_dom"/>
</dbReference>
<keyword evidence="6" id="KW-1185">Reference proteome</keyword>
<dbReference type="PRINTS" id="PR00007">
    <property type="entry name" value="COMPLEMNTC1Q"/>
</dbReference>
<evidence type="ECO:0000256" key="2">
    <source>
        <dbReference type="ARBA" id="ARBA00022525"/>
    </source>
</evidence>
<dbReference type="GO" id="GO:0005581">
    <property type="term" value="C:collagen trimer"/>
    <property type="evidence" value="ECO:0007669"/>
    <property type="project" value="UniProtKB-KW"/>
</dbReference>
<dbReference type="PANTHER" id="PTHR15427:SF33">
    <property type="entry name" value="COLLAGEN IV NC1 DOMAIN-CONTAINING PROTEIN"/>
    <property type="match status" value="1"/>
</dbReference>
<evidence type="ECO:0000313" key="6">
    <source>
        <dbReference type="Proteomes" id="UP000683360"/>
    </source>
</evidence>
<dbReference type="PROSITE" id="PS50871">
    <property type="entry name" value="C1Q"/>
    <property type="match status" value="1"/>
</dbReference>
<organism evidence="5 6">
    <name type="scientific">Mytilus edulis</name>
    <name type="common">Blue mussel</name>
    <dbReference type="NCBI Taxonomy" id="6550"/>
    <lineage>
        <taxon>Eukaryota</taxon>
        <taxon>Metazoa</taxon>
        <taxon>Spiralia</taxon>
        <taxon>Lophotrochozoa</taxon>
        <taxon>Mollusca</taxon>
        <taxon>Bivalvia</taxon>
        <taxon>Autobranchia</taxon>
        <taxon>Pteriomorphia</taxon>
        <taxon>Mytilida</taxon>
        <taxon>Mytiloidea</taxon>
        <taxon>Mytilidae</taxon>
        <taxon>Mytilinae</taxon>
        <taxon>Mytilus</taxon>
    </lineage>
</organism>
<gene>
    <name evidence="5" type="ORF">MEDL_8870</name>
</gene>
<comment type="subcellular location">
    <subcellularLocation>
        <location evidence="1">Secreted</location>
    </subcellularLocation>
</comment>
<dbReference type="SMART" id="SM00110">
    <property type="entry name" value="C1Q"/>
    <property type="match status" value="1"/>
</dbReference>
<dbReference type="EMBL" id="CAJPWZ010000466">
    <property type="protein sequence ID" value="CAG2193791.1"/>
    <property type="molecule type" value="Genomic_DNA"/>
</dbReference>
<protein>
    <submittedName>
        <fullName evidence="5">C1QL</fullName>
    </submittedName>
</protein>
<name>A0A8S3QCI4_MYTED</name>
<dbReference type="PANTHER" id="PTHR15427">
    <property type="entry name" value="EMILIN ELASTIN MICROFIBRIL INTERFACE-LOCATED PROTEIN ELASTIN MICROFIBRIL INTERFACER"/>
    <property type="match status" value="1"/>
</dbReference>
<feature type="domain" description="C1q" evidence="4">
    <location>
        <begin position="15"/>
        <end position="149"/>
    </location>
</feature>
<evidence type="ECO:0000259" key="4">
    <source>
        <dbReference type="PROSITE" id="PS50871"/>
    </source>
</evidence>
<proteinExistence type="predicted"/>
<evidence type="ECO:0000313" key="5">
    <source>
        <dbReference type="EMBL" id="CAG2193791.1"/>
    </source>
</evidence>